<proteinExistence type="predicted"/>
<dbReference type="RefSeq" id="WP_173949704.1">
    <property type="nucleotide sequence ID" value="NZ_CP102847.1"/>
</dbReference>
<keyword evidence="2" id="KW-0614">Plasmid</keyword>
<sequence length="51" mass="5844">MFIAFIMAKISAYLHYRQVIRELMQLSDRELDDIGISRNDIDGIARQSAAS</sequence>
<dbReference type="Proteomes" id="UP001017257">
    <property type="component" value="Plasmid pR24_2"/>
</dbReference>
<gene>
    <name evidence="2" type="ORF">HPT29_028090</name>
</gene>
<geneLocation type="plasmid" evidence="2 3">
    <name>pR24_2</name>
</geneLocation>
<organism evidence="2 3">
    <name type="scientific">Microvirga terrae</name>
    <dbReference type="NCBI Taxonomy" id="2740529"/>
    <lineage>
        <taxon>Bacteria</taxon>
        <taxon>Pseudomonadati</taxon>
        <taxon>Pseudomonadota</taxon>
        <taxon>Alphaproteobacteria</taxon>
        <taxon>Hyphomicrobiales</taxon>
        <taxon>Methylobacteriaceae</taxon>
        <taxon>Microvirga</taxon>
    </lineage>
</organism>
<accession>A0ABY5RZL1</accession>
<protein>
    <submittedName>
        <fullName evidence="2">DUF1127 domain-containing protein</fullName>
    </submittedName>
</protein>
<evidence type="ECO:0000313" key="3">
    <source>
        <dbReference type="Proteomes" id="UP001017257"/>
    </source>
</evidence>
<dbReference type="EMBL" id="CP102847">
    <property type="protein sequence ID" value="UVF22675.1"/>
    <property type="molecule type" value="Genomic_DNA"/>
</dbReference>
<evidence type="ECO:0000259" key="1">
    <source>
        <dbReference type="Pfam" id="PF06568"/>
    </source>
</evidence>
<keyword evidence="3" id="KW-1185">Reference proteome</keyword>
<dbReference type="Pfam" id="PF06568">
    <property type="entry name" value="YjiS-like"/>
    <property type="match status" value="1"/>
</dbReference>
<dbReference type="InterPro" id="IPR009506">
    <property type="entry name" value="YjiS-like"/>
</dbReference>
<reference evidence="2" key="1">
    <citation type="submission" date="2022-08" db="EMBL/GenBank/DDBJ databases">
        <title>Microvirga terrae sp. nov., isolated from soil.</title>
        <authorList>
            <person name="Kim K.H."/>
            <person name="Seo Y.L."/>
            <person name="Kim J.M."/>
            <person name="Lee J.K."/>
            <person name="Han D.M."/>
            <person name="Jeon C.O."/>
        </authorList>
    </citation>
    <scope>NUCLEOTIDE SEQUENCE</scope>
    <source>
        <strain evidence="2">R24</strain>
        <plasmid evidence="2">pR24_2</plasmid>
    </source>
</reference>
<name>A0ABY5RZL1_9HYPH</name>
<feature type="domain" description="YjiS-like" evidence="1">
    <location>
        <begin position="6"/>
        <end position="42"/>
    </location>
</feature>
<evidence type="ECO:0000313" key="2">
    <source>
        <dbReference type="EMBL" id="UVF22675.1"/>
    </source>
</evidence>